<dbReference type="EMBL" id="RQTK01000008">
    <property type="protein sequence ID" value="RUS91663.1"/>
    <property type="molecule type" value="Genomic_DNA"/>
</dbReference>
<dbReference type="OrthoDB" id="2156856at2759"/>
<comment type="caution">
    <text evidence="2">The sequence shown here is derived from an EMBL/GenBank/DDBJ whole genome shotgun (WGS) entry which is preliminary data.</text>
</comment>
<dbReference type="Gene3D" id="3.30.1330.80">
    <property type="entry name" value="Hypothetical protein, similar to alpha- acetolactate decarboxylase, domain 2"/>
    <property type="match status" value="1"/>
</dbReference>
<proteinExistence type="predicted"/>
<accession>A0A3S1AGT0</accession>
<dbReference type="SUPFAM" id="SSF117856">
    <property type="entry name" value="AF0104/ALDC/Ptd012-like"/>
    <property type="match status" value="1"/>
</dbReference>
<dbReference type="Pfam" id="PF03479">
    <property type="entry name" value="PCC"/>
    <property type="match status" value="1"/>
</dbReference>
<keyword evidence="3" id="KW-1185">Reference proteome</keyword>
<gene>
    <name evidence="2" type="ORF">EGW08_000636</name>
</gene>
<dbReference type="AlphaFoldDB" id="A0A3S1AGT0"/>
<organism evidence="2 3">
    <name type="scientific">Elysia chlorotica</name>
    <name type="common">Eastern emerald elysia</name>
    <name type="synonym">Sea slug</name>
    <dbReference type="NCBI Taxonomy" id="188477"/>
    <lineage>
        <taxon>Eukaryota</taxon>
        <taxon>Metazoa</taxon>
        <taxon>Spiralia</taxon>
        <taxon>Lophotrochozoa</taxon>
        <taxon>Mollusca</taxon>
        <taxon>Gastropoda</taxon>
        <taxon>Heterobranchia</taxon>
        <taxon>Euthyneura</taxon>
        <taxon>Panpulmonata</taxon>
        <taxon>Sacoglossa</taxon>
        <taxon>Placobranchoidea</taxon>
        <taxon>Plakobranchidae</taxon>
        <taxon>Elysia</taxon>
    </lineage>
</organism>
<dbReference type="CDD" id="cd11378">
    <property type="entry name" value="DUF296"/>
    <property type="match status" value="1"/>
</dbReference>
<evidence type="ECO:0000313" key="3">
    <source>
        <dbReference type="Proteomes" id="UP000271974"/>
    </source>
</evidence>
<evidence type="ECO:0000313" key="2">
    <source>
        <dbReference type="EMBL" id="RUS91663.1"/>
    </source>
</evidence>
<dbReference type="PANTHER" id="PTHR34988">
    <property type="entry name" value="PROTEIN, PUTATIVE-RELATED"/>
    <property type="match status" value="1"/>
</dbReference>
<evidence type="ECO:0000259" key="1">
    <source>
        <dbReference type="PROSITE" id="PS51742"/>
    </source>
</evidence>
<name>A0A3S1AGT0_ELYCH</name>
<dbReference type="PANTHER" id="PTHR34988:SF1">
    <property type="entry name" value="DNA-BINDING PROTEIN"/>
    <property type="match status" value="1"/>
</dbReference>
<dbReference type="PROSITE" id="PS51742">
    <property type="entry name" value="PPC"/>
    <property type="match status" value="1"/>
</dbReference>
<reference evidence="2 3" key="1">
    <citation type="submission" date="2019-01" db="EMBL/GenBank/DDBJ databases">
        <title>A draft genome assembly of the solar-powered sea slug Elysia chlorotica.</title>
        <authorList>
            <person name="Cai H."/>
            <person name="Li Q."/>
            <person name="Fang X."/>
            <person name="Li J."/>
            <person name="Curtis N.E."/>
            <person name="Altenburger A."/>
            <person name="Shibata T."/>
            <person name="Feng M."/>
            <person name="Maeda T."/>
            <person name="Schwartz J.A."/>
            <person name="Shigenobu S."/>
            <person name="Lundholm N."/>
            <person name="Nishiyama T."/>
            <person name="Yang H."/>
            <person name="Hasebe M."/>
            <person name="Li S."/>
            <person name="Pierce S.K."/>
            <person name="Wang J."/>
        </authorList>
    </citation>
    <scope>NUCLEOTIDE SEQUENCE [LARGE SCALE GENOMIC DNA]</scope>
    <source>
        <strain evidence="2">EC2010</strain>
        <tissue evidence="2">Whole organism of an adult</tissue>
    </source>
</reference>
<protein>
    <recommendedName>
        <fullName evidence="1">PPC domain-containing protein</fullName>
    </recommendedName>
</protein>
<dbReference type="InterPro" id="IPR005175">
    <property type="entry name" value="PPC_dom"/>
</dbReference>
<dbReference type="STRING" id="188477.A0A3S1AGT0"/>
<feature type="domain" description="PPC" evidence="1">
    <location>
        <begin position="15"/>
        <end position="148"/>
    </location>
</feature>
<dbReference type="Proteomes" id="UP000271974">
    <property type="component" value="Unassembled WGS sequence"/>
</dbReference>
<sequence length="148" mass="15701">MSCAEIETNVLSKQCGALQCYPLRLCPGEELQTTLAQFVRSRGLEAAFVLSCVGSVTKAHLRMANSTDTKLYTQGPYEIVSLVGTLSGGSSGHLHTSLSDAQGEVVGGHVLGQMVVHTTAEVVIGNVQGLVFTREPDSRTGYDELCVN</sequence>